<protein>
    <submittedName>
        <fullName evidence="1">Uncharacterized protein</fullName>
    </submittedName>
</protein>
<gene>
    <name evidence="1" type="ORF">O3V59_13190</name>
</gene>
<reference evidence="1" key="1">
    <citation type="submission" date="2022-12" db="EMBL/GenBank/DDBJ databases">
        <title>Draft genome sequence of the thermophilic strain Brevibacillus thermoruber HT42, isolated from Los Humeros, Puebla, Mexico, with biotechnological potential.</title>
        <authorList>
            <person name="Lara Sanchez J."/>
            <person name="Solis Palacios R."/>
            <person name="Bustos Baena A.S."/>
            <person name="Ruz Baez A.E."/>
            <person name="Espinosa Luna G."/>
            <person name="Oliart Ros R.M."/>
        </authorList>
    </citation>
    <scope>NUCLEOTIDE SEQUENCE</scope>
    <source>
        <strain evidence="1">HT42</strain>
    </source>
</reference>
<dbReference type="RefSeq" id="WP_271140313.1">
    <property type="nucleotide sequence ID" value="NZ_JAPYYP010000015.1"/>
</dbReference>
<name>A0A9X3Z3W5_9BACL</name>
<evidence type="ECO:0000313" key="1">
    <source>
        <dbReference type="EMBL" id="MDA5109321.1"/>
    </source>
</evidence>
<evidence type="ECO:0000313" key="2">
    <source>
        <dbReference type="Proteomes" id="UP001151071"/>
    </source>
</evidence>
<dbReference type="EMBL" id="JAPYYP010000015">
    <property type="protein sequence ID" value="MDA5109321.1"/>
    <property type="molecule type" value="Genomic_DNA"/>
</dbReference>
<organism evidence="1 2">
    <name type="scientific">Brevibacillus thermoruber</name>
    <dbReference type="NCBI Taxonomy" id="33942"/>
    <lineage>
        <taxon>Bacteria</taxon>
        <taxon>Bacillati</taxon>
        <taxon>Bacillota</taxon>
        <taxon>Bacilli</taxon>
        <taxon>Bacillales</taxon>
        <taxon>Paenibacillaceae</taxon>
        <taxon>Brevibacillus</taxon>
    </lineage>
</organism>
<proteinExistence type="predicted"/>
<sequence>MNMRLLDSYVELGVAGMARAGKTSWFYGHVGAALLAGYFMNQEHELPEHVKEGIERTCESFRRQHPEWFAPPEPEEADPVLLKRVIKGLENNVKQLRTSGHGLALGVLALKALRQRPDLITPQIVDGLAAMLEGTTQDRPNRYWGIDNYFEVTAADVPDIPAYQDTLDMTRRTYGELHTVVPGRVIDGVMYHLAGETIHSITHAQALTDLERFGYDDLVSAGMANHRIQMHLNRQIPDFVLEDEVKEPAFVSLYDPQYWAKTYSDPHALKFPYAALDLLKRLPEAERAEAERNACKLLTIIP</sequence>
<keyword evidence="2" id="KW-1185">Reference proteome</keyword>
<comment type="caution">
    <text evidence="1">The sequence shown here is derived from an EMBL/GenBank/DDBJ whole genome shotgun (WGS) entry which is preliminary data.</text>
</comment>
<dbReference type="AlphaFoldDB" id="A0A9X3Z3W5"/>
<accession>A0A9X3Z3W5</accession>
<dbReference type="Proteomes" id="UP001151071">
    <property type="component" value="Unassembled WGS sequence"/>
</dbReference>